<dbReference type="EMBL" id="MDUX01000051">
    <property type="protein sequence ID" value="KAF7598383.1"/>
    <property type="molecule type" value="Genomic_DNA"/>
</dbReference>
<dbReference type="NCBIfam" id="TIGR02098">
    <property type="entry name" value="MJ0042_CXXC"/>
    <property type="match status" value="1"/>
</dbReference>
<feature type="transmembrane region" description="Helical" evidence="1">
    <location>
        <begin position="289"/>
        <end position="310"/>
    </location>
</feature>
<dbReference type="InterPro" id="IPR021834">
    <property type="entry name" value="DUF3426"/>
</dbReference>
<keyword evidence="1" id="KW-1133">Transmembrane helix</keyword>
<sequence length="443" mass="48634">MLTTRCPHCAKVFRIRPEQLSLRGGRVRCGNCQQAFSALAHLGEMDEEALPGTHAPEPVTAVKPLDKPVTAPVTESVNAASQPAPVQIPSVPPVAPVQPVPVPPAAEAVPERVVSAPRPAPAPRAPQISPEFLQSAPIPLHESSPLAKFGEVAFPALDLPTSGQPGIEAPAFVALDGGRVEEPALGDEFTMHISMPDEDTEVPVTQEKPAEPEPYRSKIAEELGVAPYEPSRELDMRQTVMLEEPLDVIELRPLDRGPDSLFDERARQMAARHAGVEDRRKRARRAGRAGWAAGLFLLLLLILLQGAYLFRMEIPRAVPDWRPALERACALINCNVPYPRNAELVSLEGHSFNPEDGAEGNYRLIMTLFNRASYPQEWPHVELTITDRFDIAISRRVLKPGEWLPTAYRHLPAFESHTEVTASLGLNIGELPAAGYRLYVFYP</sequence>
<evidence type="ECO:0000313" key="4">
    <source>
        <dbReference type="EMBL" id="PAS92126.1"/>
    </source>
</evidence>
<dbReference type="EMBL" id="NMRN01000047">
    <property type="protein sequence ID" value="PAS92126.1"/>
    <property type="molecule type" value="Genomic_DNA"/>
</dbReference>
<evidence type="ECO:0000313" key="3">
    <source>
        <dbReference type="EMBL" id="KAF7598383.1"/>
    </source>
</evidence>
<dbReference type="Pfam" id="PF11906">
    <property type="entry name" value="DUF3426"/>
    <property type="match status" value="1"/>
</dbReference>
<keyword evidence="1" id="KW-0472">Membrane</keyword>
<dbReference type="RefSeq" id="WP_095525423.1">
    <property type="nucleotide sequence ID" value="NZ_MDUX01000051.1"/>
</dbReference>
<organism evidence="4 5">
    <name type="scientific">Candidatus Dactylopiibacterium carminicum</name>
    <dbReference type="NCBI Taxonomy" id="857335"/>
    <lineage>
        <taxon>Bacteria</taxon>
        <taxon>Pseudomonadati</taxon>
        <taxon>Pseudomonadota</taxon>
        <taxon>Betaproteobacteria</taxon>
        <taxon>Rhodocyclales</taxon>
        <taxon>Rhodocyclaceae</taxon>
        <taxon>Candidatus Dactylopiibacterium</taxon>
    </lineage>
</organism>
<reference evidence="3 6" key="1">
    <citation type="submission" date="2016-08" db="EMBL/GenBank/DDBJ databases">
        <title>Candidatus Dactylopiibacterium carminicum genome sequence.</title>
        <authorList>
            <person name="Ramirez-Puebla S.T."/>
            <person name="Ormeno-Orrillo E."/>
            <person name="Vera-Ponce De Leon A."/>
            <person name="Luis L."/>
            <person name="Sanchez-Flores A."/>
            <person name="Monica R."/>
            <person name="Martinez-Romero E."/>
        </authorList>
    </citation>
    <scope>NUCLEOTIDE SEQUENCE [LARGE SCALE GENOMIC DNA]</scope>
    <source>
        <strain evidence="3">END1</strain>
    </source>
</reference>
<dbReference type="Proteomes" id="UP000623509">
    <property type="component" value="Unassembled WGS sequence"/>
</dbReference>
<dbReference type="Pfam" id="PF13717">
    <property type="entry name" value="Zn_ribbon_4"/>
    <property type="match status" value="1"/>
</dbReference>
<comment type="caution">
    <text evidence="4">The sequence shown here is derived from an EMBL/GenBank/DDBJ whole genome shotgun (WGS) entry which is preliminary data.</text>
</comment>
<name>A0A272EQ15_9RHOO</name>
<reference evidence="4 5" key="2">
    <citation type="submission" date="2017-07" db="EMBL/GenBank/DDBJ databases">
        <title>Candidatus Dactylopiibacterium carminicum, a nitrogen-fixing symbiont of the cochineal insect Dactylopius coccus and Dactylopius opuntiae (Hemiptera: Coccoidea: Dactylopiidae).</title>
        <authorList>
            <person name="Vera A."/>
        </authorList>
    </citation>
    <scope>NUCLEOTIDE SEQUENCE [LARGE SCALE GENOMIC DNA]</scope>
    <source>
        <strain evidence="4 5">NFDCM</strain>
    </source>
</reference>
<keyword evidence="6" id="KW-1185">Reference proteome</keyword>
<dbReference type="OrthoDB" id="5294582at2"/>
<evidence type="ECO:0000313" key="5">
    <source>
        <dbReference type="Proteomes" id="UP000216107"/>
    </source>
</evidence>
<feature type="domain" description="Zinc finger/thioredoxin putative" evidence="2">
    <location>
        <begin position="4"/>
        <end position="36"/>
    </location>
</feature>
<dbReference type="AlphaFoldDB" id="A0A272EQ15"/>
<evidence type="ECO:0000313" key="6">
    <source>
        <dbReference type="Proteomes" id="UP000623509"/>
    </source>
</evidence>
<dbReference type="Proteomes" id="UP000216107">
    <property type="component" value="Unassembled WGS sequence"/>
</dbReference>
<dbReference type="InterPro" id="IPR011723">
    <property type="entry name" value="Znf/thioredoxin_put"/>
</dbReference>
<keyword evidence="1" id="KW-0812">Transmembrane</keyword>
<evidence type="ECO:0000259" key="2">
    <source>
        <dbReference type="Pfam" id="PF13717"/>
    </source>
</evidence>
<gene>
    <name evidence="3" type="ORF">BGI27_13635</name>
    <name evidence="4" type="ORF">CGU29_13000</name>
</gene>
<accession>A0A272EQ15</accession>
<evidence type="ECO:0000256" key="1">
    <source>
        <dbReference type="SAM" id="Phobius"/>
    </source>
</evidence>
<proteinExistence type="predicted"/>
<protein>
    <recommendedName>
        <fullName evidence="2">Zinc finger/thioredoxin putative domain-containing protein</fullName>
    </recommendedName>
</protein>